<keyword evidence="2" id="KW-0540">Nuclease</keyword>
<dbReference type="PIRSF" id="PIRSF005902">
    <property type="entry name" value="DNase_TatD"/>
    <property type="match status" value="1"/>
</dbReference>
<feature type="binding site" evidence="5">
    <location>
        <position position="117"/>
    </location>
    <ligand>
        <name>a divalent metal cation</name>
        <dbReference type="ChEBI" id="CHEBI:60240"/>
        <label>1</label>
    </ligand>
</feature>
<feature type="binding site" evidence="5">
    <location>
        <position position="154"/>
    </location>
    <ligand>
        <name>a divalent metal cation</name>
        <dbReference type="ChEBI" id="CHEBI:60240"/>
        <label>2</label>
    </ligand>
</feature>
<dbReference type="InterPro" id="IPR032466">
    <property type="entry name" value="Metal_Hydrolase"/>
</dbReference>
<dbReference type="OrthoDB" id="6079689at2759"/>
<dbReference type="PROSITE" id="PS01091">
    <property type="entry name" value="TATD_3"/>
    <property type="match status" value="1"/>
</dbReference>
<organism evidence="6 7">
    <name type="scientific">Wallemia hederae</name>
    <dbReference type="NCBI Taxonomy" id="1540922"/>
    <lineage>
        <taxon>Eukaryota</taxon>
        <taxon>Fungi</taxon>
        <taxon>Dikarya</taxon>
        <taxon>Basidiomycota</taxon>
        <taxon>Wallemiomycotina</taxon>
        <taxon>Wallemiomycetes</taxon>
        <taxon>Wallemiales</taxon>
        <taxon>Wallemiaceae</taxon>
        <taxon>Wallemia</taxon>
    </lineage>
</organism>
<proteinExistence type="inferred from homology"/>
<comment type="similarity">
    <text evidence="1">Belongs to the metallo-dependent hydrolases superfamily. TatD-type hydrolase family.</text>
</comment>
<dbReference type="PANTHER" id="PTHR10060:SF15">
    <property type="entry name" value="DEOXYRIBONUCLEASE TATDN1"/>
    <property type="match status" value="1"/>
</dbReference>
<gene>
    <name evidence="6" type="ORF">E3P99_02453</name>
</gene>
<dbReference type="PANTHER" id="PTHR10060">
    <property type="entry name" value="TATD FAMILY DEOXYRIBONUCLEASE"/>
    <property type="match status" value="1"/>
</dbReference>
<name>A0A4T0FPD1_9BASI</name>
<dbReference type="InterPro" id="IPR018228">
    <property type="entry name" value="DNase_TatD-rel_CS"/>
</dbReference>
<comment type="caution">
    <text evidence="6">The sequence shown here is derived from an EMBL/GenBank/DDBJ whole genome shotgun (WGS) entry which is preliminary data.</text>
</comment>
<evidence type="ECO:0000256" key="4">
    <source>
        <dbReference type="ARBA" id="ARBA00022801"/>
    </source>
</evidence>
<accession>A0A4T0FPD1</accession>
<evidence type="ECO:0000256" key="2">
    <source>
        <dbReference type="ARBA" id="ARBA00022722"/>
    </source>
</evidence>
<dbReference type="SUPFAM" id="SSF51556">
    <property type="entry name" value="Metallo-dependent hydrolases"/>
    <property type="match status" value="1"/>
</dbReference>
<dbReference type="CDD" id="cd01310">
    <property type="entry name" value="TatD_DNAse"/>
    <property type="match status" value="1"/>
</dbReference>
<keyword evidence="7" id="KW-1185">Reference proteome</keyword>
<feature type="binding site" evidence="5">
    <location>
        <position position="180"/>
    </location>
    <ligand>
        <name>a divalent metal cation</name>
        <dbReference type="ChEBI" id="CHEBI:60240"/>
        <label>2</label>
    </ligand>
</feature>
<evidence type="ECO:0000313" key="6">
    <source>
        <dbReference type="EMBL" id="TIA88676.1"/>
    </source>
</evidence>
<dbReference type="Proteomes" id="UP000310189">
    <property type="component" value="Unassembled WGS sequence"/>
</dbReference>
<evidence type="ECO:0000256" key="3">
    <source>
        <dbReference type="ARBA" id="ARBA00022723"/>
    </source>
</evidence>
<dbReference type="InterPro" id="IPR001130">
    <property type="entry name" value="TatD-like"/>
</dbReference>
<keyword evidence="3 5" id="KW-0479">Metal-binding</keyword>
<feature type="binding site" evidence="5">
    <location>
        <position position="228"/>
    </location>
    <ligand>
        <name>a divalent metal cation</name>
        <dbReference type="ChEBI" id="CHEBI:60240"/>
        <label>1</label>
    </ligand>
</feature>
<dbReference type="GO" id="GO:0046872">
    <property type="term" value="F:metal ion binding"/>
    <property type="evidence" value="ECO:0007669"/>
    <property type="project" value="UniProtKB-KW"/>
</dbReference>
<dbReference type="AlphaFoldDB" id="A0A4T0FPD1"/>
<dbReference type="Pfam" id="PF01026">
    <property type="entry name" value="TatD_DNase"/>
    <property type="match status" value="1"/>
</dbReference>
<evidence type="ECO:0000313" key="7">
    <source>
        <dbReference type="Proteomes" id="UP000310189"/>
    </source>
</evidence>
<dbReference type="EMBL" id="SPNW01000035">
    <property type="protein sequence ID" value="TIA88676.1"/>
    <property type="molecule type" value="Genomic_DNA"/>
</dbReference>
<dbReference type="GO" id="GO:0005829">
    <property type="term" value="C:cytosol"/>
    <property type="evidence" value="ECO:0007669"/>
    <property type="project" value="TreeGrafter"/>
</dbReference>
<dbReference type="Gene3D" id="3.20.20.140">
    <property type="entry name" value="Metal-dependent hydrolases"/>
    <property type="match status" value="1"/>
</dbReference>
<dbReference type="InterPro" id="IPR050891">
    <property type="entry name" value="TatD-type_Hydrolase"/>
</dbReference>
<dbReference type="GO" id="GO:0008296">
    <property type="term" value="F:3'-5'-DNA exonuclease activity"/>
    <property type="evidence" value="ECO:0007669"/>
    <property type="project" value="TreeGrafter"/>
</dbReference>
<reference evidence="6 7" key="1">
    <citation type="submission" date="2019-03" db="EMBL/GenBank/DDBJ databases">
        <title>Sequencing 23 genomes of Wallemia ichthyophaga.</title>
        <authorList>
            <person name="Gostincar C."/>
        </authorList>
    </citation>
    <scope>NUCLEOTIDE SEQUENCE [LARGE SCALE GENOMIC DNA]</scope>
    <source>
        <strain evidence="6 7">EXF-5753</strain>
    </source>
</reference>
<keyword evidence="4" id="KW-0378">Hydrolase</keyword>
<sequence>MWNLKFIDIGLNLADSMFRGIYRSKQVHRDDLAIVVERARRVGVSGAILTGGTLEESREAHALALQFEDANYLSTAGLHPTRANEFVDGFIDQLEQFITENRYRGGSTGKRVVALGECGLDWDRLHFADKKMQTEAFAAQLKLATSLDIPMFLHSRACHADFVSTVKATCGTDLPRGCVHSFTGTVDEMKELVAMGFYIGLNGCSLKTDDNLKVAKAVPLDRLMIETDAPWCSITSTHASAPFVDSLNDFHKLAPSVKKEKWSPDAPVKGRNEPAYLPLVAHIIASVKDVPLSTVANAALMNTNVLFEL</sequence>
<protein>
    <submittedName>
        <fullName evidence="6">Uncharacterized protein</fullName>
    </submittedName>
</protein>
<evidence type="ECO:0000256" key="1">
    <source>
        <dbReference type="ARBA" id="ARBA00009275"/>
    </source>
</evidence>
<evidence type="ECO:0000256" key="5">
    <source>
        <dbReference type="PIRSR" id="PIRSR005902-1"/>
    </source>
</evidence>